<comment type="caution">
    <text evidence="2">The sequence shown here is derived from an EMBL/GenBank/DDBJ whole genome shotgun (WGS) entry which is preliminary data.</text>
</comment>
<evidence type="ECO:0000256" key="1">
    <source>
        <dbReference type="SAM" id="MobiDB-lite"/>
    </source>
</evidence>
<dbReference type="AlphaFoldDB" id="A0A5B7J556"/>
<organism evidence="2 3">
    <name type="scientific">Portunus trituberculatus</name>
    <name type="common">Swimming crab</name>
    <name type="synonym">Neptunus trituberculatus</name>
    <dbReference type="NCBI Taxonomy" id="210409"/>
    <lineage>
        <taxon>Eukaryota</taxon>
        <taxon>Metazoa</taxon>
        <taxon>Ecdysozoa</taxon>
        <taxon>Arthropoda</taxon>
        <taxon>Crustacea</taxon>
        <taxon>Multicrustacea</taxon>
        <taxon>Malacostraca</taxon>
        <taxon>Eumalacostraca</taxon>
        <taxon>Eucarida</taxon>
        <taxon>Decapoda</taxon>
        <taxon>Pleocyemata</taxon>
        <taxon>Brachyura</taxon>
        <taxon>Eubrachyura</taxon>
        <taxon>Portunoidea</taxon>
        <taxon>Portunidae</taxon>
        <taxon>Portuninae</taxon>
        <taxon>Portunus</taxon>
    </lineage>
</organism>
<dbReference type="Proteomes" id="UP000324222">
    <property type="component" value="Unassembled WGS sequence"/>
</dbReference>
<protein>
    <submittedName>
        <fullName evidence="2">Uncharacterized protein</fullName>
    </submittedName>
</protein>
<accession>A0A5B7J556</accession>
<gene>
    <name evidence="2" type="ORF">E2C01_082515</name>
</gene>
<feature type="region of interest" description="Disordered" evidence="1">
    <location>
        <begin position="1"/>
        <end position="26"/>
    </location>
</feature>
<sequence>MLETTSLPTKASPGNIGEVINTPCKE</sequence>
<proteinExistence type="predicted"/>
<dbReference type="EMBL" id="VSRR010075145">
    <property type="protein sequence ID" value="MPC87644.1"/>
    <property type="molecule type" value="Genomic_DNA"/>
</dbReference>
<keyword evidence="3" id="KW-1185">Reference proteome</keyword>
<evidence type="ECO:0000313" key="3">
    <source>
        <dbReference type="Proteomes" id="UP000324222"/>
    </source>
</evidence>
<evidence type="ECO:0000313" key="2">
    <source>
        <dbReference type="EMBL" id="MPC87644.1"/>
    </source>
</evidence>
<name>A0A5B7J556_PORTR</name>
<reference evidence="2 3" key="1">
    <citation type="submission" date="2019-05" db="EMBL/GenBank/DDBJ databases">
        <title>Another draft genome of Portunus trituberculatus and its Hox gene families provides insights of decapod evolution.</title>
        <authorList>
            <person name="Jeong J.-H."/>
            <person name="Song I."/>
            <person name="Kim S."/>
            <person name="Choi T."/>
            <person name="Kim D."/>
            <person name="Ryu S."/>
            <person name="Kim W."/>
        </authorList>
    </citation>
    <scope>NUCLEOTIDE SEQUENCE [LARGE SCALE GENOMIC DNA]</scope>
    <source>
        <tissue evidence="2">Muscle</tissue>
    </source>
</reference>